<dbReference type="AlphaFoldDB" id="X1NYD1"/>
<dbReference type="InterPro" id="IPR050921">
    <property type="entry name" value="T4SS_GSP_E_ATPase"/>
</dbReference>
<gene>
    <name evidence="3" type="ORF">S06H3_55916</name>
</gene>
<sequence>YLFKDAKAIVSQREIGIDVKDFEEALMYLMRQDPDIVFIGEMRDAKTVSAGMRAVETGHLVFGTMHSANAAQCVHRLLDLFPQNERDLVRQTLSLAIKAVVSQVLVPCLKEGVDRIPAVEILIANAAVRKLISEGREVDLSSVIRSSQQEGMQDLTYNLCELVNDGSIDPKDAYKHAPNTDELKMALKGIRTTASGIL</sequence>
<evidence type="ECO:0000313" key="3">
    <source>
        <dbReference type="EMBL" id="GAI48603.1"/>
    </source>
</evidence>
<dbReference type="EMBL" id="BARV01035904">
    <property type="protein sequence ID" value="GAI48603.1"/>
    <property type="molecule type" value="Genomic_DNA"/>
</dbReference>
<dbReference type="Gene3D" id="3.40.50.300">
    <property type="entry name" value="P-loop containing nucleotide triphosphate hydrolases"/>
    <property type="match status" value="1"/>
</dbReference>
<comment type="similarity">
    <text evidence="1">Belongs to the GSP E family.</text>
</comment>
<feature type="domain" description="Bacterial type II secretion system protein E" evidence="2">
    <location>
        <begin position="21"/>
        <end position="108"/>
    </location>
</feature>
<name>X1NYD1_9ZZZZ</name>
<evidence type="ECO:0000259" key="2">
    <source>
        <dbReference type="Pfam" id="PF00437"/>
    </source>
</evidence>
<dbReference type="PANTHER" id="PTHR30486">
    <property type="entry name" value="TWITCHING MOTILITY PROTEIN PILT"/>
    <property type="match status" value="1"/>
</dbReference>
<feature type="non-terminal residue" evidence="3">
    <location>
        <position position="1"/>
    </location>
</feature>
<protein>
    <recommendedName>
        <fullName evidence="2">Bacterial type II secretion system protein E domain-containing protein</fullName>
    </recommendedName>
</protein>
<dbReference type="GO" id="GO:0016887">
    <property type="term" value="F:ATP hydrolysis activity"/>
    <property type="evidence" value="ECO:0007669"/>
    <property type="project" value="InterPro"/>
</dbReference>
<dbReference type="SUPFAM" id="SSF52540">
    <property type="entry name" value="P-loop containing nucleoside triphosphate hydrolases"/>
    <property type="match status" value="1"/>
</dbReference>
<reference evidence="3" key="1">
    <citation type="journal article" date="2014" name="Front. Microbiol.">
        <title>High frequency of phylogenetically diverse reductive dehalogenase-homologous genes in deep subseafloor sedimentary metagenomes.</title>
        <authorList>
            <person name="Kawai M."/>
            <person name="Futagami T."/>
            <person name="Toyoda A."/>
            <person name="Takaki Y."/>
            <person name="Nishi S."/>
            <person name="Hori S."/>
            <person name="Arai W."/>
            <person name="Tsubouchi T."/>
            <person name="Morono Y."/>
            <person name="Uchiyama I."/>
            <person name="Ito T."/>
            <person name="Fujiyama A."/>
            <person name="Inagaki F."/>
            <person name="Takami H."/>
        </authorList>
    </citation>
    <scope>NUCLEOTIDE SEQUENCE</scope>
    <source>
        <strain evidence="3">Expedition CK06-06</strain>
    </source>
</reference>
<proteinExistence type="inferred from homology"/>
<dbReference type="InterPro" id="IPR001482">
    <property type="entry name" value="T2SS/T4SS_dom"/>
</dbReference>
<dbReference type="InterPro" id="IPR027417">
    <property type="entry name" value="P-loop_NTPase"/>
</dbReference>
<evidence type="ECO:0000256" key="1">
    <source>
        <dbReference type="ARBA" id="ARBA00006611"/>
    </source>
</evidence>
<dbReference type="PANTHER" id="PTHR30486:SF16">
    <property type="entry name" value="TWITCHING MOTILITY PROTEIN PILT"/>
    <property type="match status" value="1"/>
</dbReference>
<dbReference type="Pfam" id="PF00437">
    <property type="entry name" value="T2SSE"/>
    <property type="match status" value="1"/>
</dbReference>
<organism evidence="3">
    <name type="scientific">marine sediment metagenome</name>
    <dbReference type="NCBI Taxonomy" id="412755"/>
    <lineage>
        <taxon>unclassified sequences</taxon>
        <taxon>metagenomes</taxon>
        <taxon>ecological metagenomes</taxon>
    </lineage>
</organism>
<accession>X1NYD1</accession>
<comment type="caution">
    <text evidence="3">The sequence shown here is derived from an EMBL/GenBank/DDBJ whole genome shotgun (WGS) entry which is preliminary data.</text>
</comment>